<organism evidence="1 2">
    <name type="scientific">Olea europaea subsp. europaea</name>
    <dbReference type="NCBI Taxonomy" id="158383"/>
    <lineage>
        <taxon>Eukaryota</taxon>
        <taxon>Viridiplantae</taxon>
        <taxon>Streptophyta</taxon>
        <taxon>Embryophyta</taxon>
        <taxon>Tracheophyta</taxon>
        <taxon>Spermatophyta</taxon>
        <taxon>Magnoliopsida</taxon>
        <taxon>eudicotyledons</taxon>
        <taxon>Gunneridae</taxon>
        <taxon>Pentapetalae</taxon>
        <taxon>asterids</taxon>
        <taxon>lamiids</taxon>
        <taxon>Lamiales</taxon>
        <taxon>Oleaceae</taxon>
        <taxon>Oleeae</taxon>
        <taxon>Olea</taxon>
    </lineage>
</organism>
<sequence>MKLVASLKYILKEDLPPIRIKNDNNVLSYILLKDMEREPAKYPIIVDVVEAEIDNTSITVPL</sequence>
<evidence type="ECO:0000313" key="2">
    <source>
        <dbReference type="Proteomes" id="UP000594638"/>
    </source>
</evidence>
<dbReference type="EMBL" id="CACTIH010005659">
    <property type="protein sequence ID" value="CAA2999937.1"/>
    <property type="molecule type" value="Genomic_DNA"/>
</dbReference>
<gene>
    <name evidence="1" type="ORF">OLEA9_A037198</name>
</gene>
<proteinExistence type="predicted"/>
<evidence type="ECO:0000313" key="1">
    <source>
        <dbReference type="EMBL" id="CAA2999937.1"/>
    </source>
</evidence>
<accession>A0A8S0T4H2</accession>
<reference evidence="1 2" key="1">
    <citation type="submission" date="2019-12" db="EMBL/GenBank/DDBJ databases">
        <authorList>
            <person name="Alioto T."/>
            <person name="Alioto T."/>
            <person name="Gomez Garrido J."/>
        </authorList>
    </citation>
    <scope>NUCLEOTIDE SEQUENCE [LARGE SCALE GENOMIC DNA]</scope>
</reference>
<keyword evidence="2" id="KW-1185">Reference proteome</keyword>
<protein>
    <submittedName>
        <fullName evidence="1">Uncharacterized protein</fullName>
    </submittedName>
</protein>
<comment type="caution">
    <text evidence="1">The sequence shown here is derived from an EMBL/GenBank/DDBJ whole genome shotgun (WGS) entry which is preliminary data.</text>
</comment>
<dbReference type="Gramene" id="OE9A037198T1">
    <property type="protein sequence ID" value="OE9A037198C1"/>
    <property type="gene ID" value="OE9A037198"/>
</dbReference>
<dbReference type="AlphaFoldDB" id="A0A8S0T4H2"/>
<dbReference type="Proteomes" id="UP000594638">
    <property type="component" value="Unassembled WGS sequence"/>
</dbReference>
<name>A0A8S0T4H2_OLEEU</name>